<dbReference type="InterPro" id="IPR050391">
    <property type="entry name" value="Mito_Metabolite_Transporter"/>
</dbReference>
<keyword evidence="3 10" id="KW-0813">Transport</keyword>
<dbReference type="GO" id="GO:0016020">
    <property type="term" value="C:membrane"/>
    <property type="evidence" value="ECO:0007669"/>
    <property type="project" value="UniProtKB-SubCell"/>
</dbReference>
<dbReference type="InterPro" id="IPR018108">
    <property type="entry name" value="MCP_transmembrane"/>
</dbReference>
<evidence type="ECO:0000256" key="2">
    <source>
        <dbReference type="ARBA" id="ARBA00006375"/>
    </source>
</evidence>
<reference evidence="11" key="1">
    <citation type="submission" date="2023-03" db="EMBL/GenBank/DDBJ databases">
        <title>Complete genome of Cladonia borealis.</title>
        <authorList>
            <person name="Park H."/>
        </authorList>
    </citation>
    <scope>NUCLEOTIDE SEQUENCE</scope>
    <source>
        <strain evidence="11">ANT050790</strain>
    </source>
</reference>
<feature type="repeat" description="Solcar" evidence="9">
    <location>
        <begin position="237"/>
        <end position="320"/>
    </location>
</feature>
<evidence type="ECO:0000256" key="7">
    <source>
        <dbReference type="ARBA" id="ARBA00022989"/>
    </source>
</evidence>
<keyword evidence="8 9" id="KW-0472">Membrane</keyword>
<proteinExistence type="inferred from homology"/>
<evidence type="ECO:0000256" key="1">
    <source>
        <dbReference type="ARBA" id="ARBA00004141"/>
    </source>
</evidence>
<evidence type="ECO:0000256" key="8">
    <source>
        <dbReference type="ARBA" id="ARBA00023136"/>
    </source>
</evidence>
<evidence type="ECO:0000256" key="4">
    <source>
        <dbReference type="ARBA" id="ARBA00022692"/>
    </source>
</evidence>
<dbReference type="InterPro" id="IPR023395">
    <property type="entry name" value="MCP_dom_sf"/>
</dbReference>
<accession>A0AA39R2Y4</accession>
<keyword evidence="5" id="KW-0677">Repeat</keyword>
<comment type="caution">
    <text evidence="11">The sequence shown here is derived from an EMBL/GenBank/DDBJ whole genome shotgun (WGS) entry which is preliminary data.</text>
</comment>
<evidence type="ECO:0000313" key="11">
    <source>
        <dbReference type="EMBL" id="KAK0513952.1"/>
    </source>
</evidence>
<evidence type="ECO:0000256" key="5">
    <source>
        <dbReference type="ARBA" id="ARBA00022737"/>
    </source>
</evidence>
<keyword evidence="4 9" id="KW-0812">Transmembrane</keyword>
<dbReference type="PROSITE" id="PS50920">
    <property type="entry name" value="SOLCAR"/>
    <property type="match status" value="3"/>
</dbReference>
<gene>
    <name evidence="11" type="ORF">JMJ35_003674</name>
</gene>
<dbReference type="SUPFAM" id="SSF103506">
    <property type="entry name" value="Mitochondrial carrier"/>
    <property type="match status" value="1"/>
</dbReference>
<dbReference type="PANTHER" id="PTHR45618">
    <property type="entry name" value="MITOCHONDRIAL DICARBOXYLATE CARRIER-RELATED"/>
    <property type="match status" value="1"/>
</dbReference>
<dbReference type="Pfam" id="PF00153">
    <property type="entry name" value="Mito_carr"/>
    <property type="match status" value="3"/>
</dbReference>
<feature type="repeat" description="Solcar" evidence="9">
    <location>
        <begin position="137"/>
        <end position="228"/>
    </location>
</feature>
<evidence type="ECO:0000256" key="10">
    <source>
        <dbReference type="RuleBase" id="RU000488"/>
    </source>
</evidence>
<sequence>MSSSGTTKDNVHTKHQGHHVHYPFWFGGSASCFAATVTHPLDLTNSVNSQGMELSSLIYPAQREHCAYRTQVRLQTRAPDGPRGMLGTFLYILKNDSVIGLYRGLSASLLRQLTYSTTRFGVYSELKETFTTARHAPSFPALVAMASTSGFLGGIAGNPADVLNVRMQNDASLPAAQRRNYKNAIDGLYRMTTEEGWRSLFRGVWPNSLRAVLMTASQLASYDGFKRTLLEHAGMQDDLTTHFTASFLAGFVATTVCSPVDVIKTRVMSAKEKEGLLGLLKRTIANEGVGWMFRGWVPSFVRLGPHTIATFLFLEQHKKIYRTMYDLGEDDGS</sequence>
<evidence type="ECO:0000256" key="3">
    <source>
        <dbReference type="ARBA" id="ARBA00022448"/>
    </source>
</evidence>
<comment type="subcellular location">
    <subcellularLocation>
        <location evidence="1">Membrane</location>
        <topology evidence="1">Multi-pass membrane protein</topology>
    </subcellularLocation>
</comment>
<organism evidence="11 12">
    <name type="scientific">Cladonia borealis</name>
    <dbReference type="NCBI Taxonomy" id="184061"/>
    <lineage>
        <taxon>Eukaryota</taxon>
        <taxon>Fungi</taxon>
        <taxon>Dikarya</taxon>
        <taxon>Ascomycota</taxon>
        <taxon>Pezizomycotina</taxon>
        <taxon>Lecanoromycetes</taxon>
        <taxon>OSLEUM clade</taxon>
        <taxon>Lecanoromycetidae</taxon>
        <taxon>Lecanorales</taxon>
        <taxon>Lecanorineae</taxon>
        <taxon>Cladoniaceae</taxon>
        <taxon>Cladonia</taxon>
    </lineage>
</organism>
<evidence type="ECO:0008006" key="13">
    <source>
        <dbReference type="Google" id="ProtNLM"/>
    </source>
</evidence>
<dbReference type="EMBL" id="JAFEKC020000006">
    <property type="protein sequence ID" value="KAK0513952.1"/>
    <property type="molecule type" value="Genomic_DNA"/>
</dbReference>
<evidence type="ECO:0000256" key="6">
    <source>
        <dbReference type="ARBA" id="ARBA00022792"/>
    </source>
</evidence>
<dbReference type="AlphaFoldDB" id="A0AA39R2Y4"/>
<name>A0AA39R2Y4_9LECA</name>
<keyword evidence="12" id="KW-1185">Reference proteome</keyword>
<keyword evidence="6" id="KW-0999">Mitochondrion inner membrane</keyword>
<protein>
    <recommendedName>
        <fullName evidence="13">Mitochondrial dicarboxylate carrier</fullName>
    </recommendedName>
</protein>
<evidence type="ECO:0000313" key="12">
    <source>
        <dbReference type="Proteomes" id="UP001166286"/>
    </source>
</evidence>
<feature type="repeat" description="Solcar" evidence="9">
    <location>
        <begin position="18"/>
        <end position="129"/>
    </location>
</feature>
<keyword evidence="7" id="KW-1133">Transmembrane helix</keyword>
<evidence type="ECO:0000256" key="9">
    <source>
        <dbReference type="PROSITE-ProRule" id="PRU00282"/>
    </source>
</evidence>
<dbReference type="Proteomes" id="UP001166286">
    <property type="component" value="Unassembled WGS sequence"/>
</dbReference>
<comment type="similarity">
    <text evidence="2 10">Belongs to the mitochondrial carrier (TC 2.A.29) family.</text>
</comment>
<dbReference type="Gene3D" id="1.50.40.10">
    <property type="entry name" value="Mitochondrial carrier domain"/>
    <property type="match status" value="1"/>
</dbReference>
<dbReference type="FunFam" id="1.50.40.10:FF:000107">
    <property type="entry name" value="Mitochondrial dicarboxylate carrier"/>
    <property type="match status" value="1"/>
</dbReference>
<keyword evidence="6" id="KW-0496">Mitochondrion</keyword>